<comment type="caution">
    <text evidence="2">The sequence shown here is derived from an EMBL/GenBank/DDBJ whole genome shotgun (WGS) entry which is preliminary data.</text>
</comment>
<proteinExistence type="predicted"/>
<dbReference type="Proteomes" id="UP000604046">
    <property type="component" value="Unassembled WGS sequence"/>
</dbReference>
<organism evidence="2 3">
    <name type="scientific">Symbiodinium natans</name>
    <dbReference type="NCBI Taxonomy" id="878477"/>
    <lineage>
        <taxon>Eukaryota</taxon>
        <taxon>Sar</taxon>
        <taxon>Alveolata</taxon>
        <taxon>Dinophyceae</taxon>
        <taxon>Suessiales</taxon>
        <taxon>Symbiodiniaceae</taxon>
        <taxon>Symbiodinium</taxon>
    </lineage>
</organism>
<keyword evidence="3" id="KW-1185">Reference proteome</keyword>
<feature type="region of interest" description="Disordered" evidence="1">
    <location>
        <begin position="497"/>
        <end position="575"/>
    </location>
</feature>
<dbReference type="AlphaFoldDB" id="A0A812TPI0"/>
<evidence type="ECO:0000256" key="1">
    <source>
        <dbReference type="SAM" id="MobiDB-lite"/>
    </source>
</evidence>
<dbReference type="EMBL" id="CAJNDS010002574">
    <property type="protein sequence ID" value="CAE7530706.1"/>
    <property type="molecule type" value="Genomic_DNA"/>
</dbReference>
<dbReference type="OrthoDB" id="447052at2759"/>
<feature type="compositionally biased region" description="Acidic residues" evidence="1">
    <location>
        <begin position="546"/>
        <end position="556"/>
    </location>
</feature>
<evidence type="ECO:0000313" key="2">
    <source>
        <dbReference type="EMBL" id="CAE7530706.1"/>
    </source>
</evidence>
<reference evidence="2" key="1">
    <citation type="submission" date="2021-02" db="EMBL/GenBank/DDBJ databases">
        <authorList>
            <person name="Dougan E. K."/>
            <person name="Rhodes N."/>
            <person name="Thang M."/>
            <person name="Chan C."/>
        </authorList>
    </citation>
    <scope>NUCLEOTIDE SEQUENCE</scope>
</reference>
<evidence type="ECO:0000313" key="3">
    <source>
        <dbReference type="Proteomes" id="UP000604046"/>
    </source>
</evidence>
<name>A0A812TPI0_9DINO</name>
<feature type="compositionally biased region" description="Low complexity" evidence="1">
    <location>
        <begin position="502"/>
        <end position="515"/>
    </location>
</feature>
<accession>A0A812TPI0</accession>
<gene>
    <name evidence="2" type="ORF">SNAT2548_LOCUS29728</name>
</gene>
<feature type="region of interest" description="Disordered" evidence="1">
    <location>
        <begin position="1"/>
        <end position="23"/>
    </location>
</feature>
<sequence length="575" mass="62622">MAAWGGYGHGHGDRRGGGGRFPRANAAHDPYEVRLPIYLSSVAVCDEDATRSSIIMSDDRDNRMVSPFQAWLVKEIMTNSASSINVLTERDQVMPPNTGFHMSLFANYTLDGIKVTLAIAIDSITGVPCAGWDRDTAKALDHPAFYPFTWPVYNGNEILFHWIFRGFRADTDLSVQQQFCDEFLIRSCNRGRARLSVIVAAFIGWRVSVFSFECGGQTYAVGPRGTVVAGDSARSRWEIRVCDRASGDAYGNDADRVEFRFRDANNRIDLKCARASVPGTWLTVSHISGPTLINAIQEVRRQRARVEGPEQTEQFAQLAAVHSAWFNAAFTTDRGRVGALITFVGGLDAGNFHIQCTLVVPLEALANMSHDRGQELPAPAGPLAVTANSWQQAASSSRSMASLTDQRDGGNELDRTRYELQVRSFGAAPQFHQEQETTRGHLEDHARDAARANRSFARSTAQLTPGMFAGYMGSNPEANLTEPSSSGREPVIEELVDSENQAGSTSTTIAAAPPTQEVRLPAGAAATEAQDPRGQGSSRAPPLIGEEVDTEAEVDNEMPPAPEGPPQSFRPHRTP</sequence>
<protein>
    <submittedName>
        <fullName evidence="2">Uncharacterized protein</fullName>
    </submittedName>
</protein>